<dbReference type="PATRIC" id="fig|243160.12.peg.274"/>
<organism evidence="1 2">
    <name type="scientific">Burkholderia mallei (strain ATCC 23344)</name>
    <dbReference type="NCBI Taxonomy" id="243160"/>
    <lineage>
        <taxon>Bacteria</taxon>
        <taxon>Pseudomonadati</taxon>
        <taxon>Pseudomonadota</taxon>
        <taxon>Betaproteobacteria</taxon>
        <taxon>Burkholderiales</taxon>
        <taxon>Burkholderiaceae</taxon>
        <taxon>Burkholderia</taxon>
        <taxon>pseudomallei group</taxon>
    </lineage>
</organism>
<reference evidence="1 2" key="1">
    <citation type="journal article" date="2004" name="Proc. Natl. Acad. Sci. U.S.A.">
        <title>Structural flexibility in the Burkholderia mallei genome.</title>
        <authorList>
            <person name="Nierman W.C."/>
            <person name="DeShazer D."/>
            <person name="Kim H.S."/>
            <person name="Tettelin H."/>
            <person name="Nelson K.E."/>
            <person name="Feldblyum T."/>
            <person name="Ulrich R.L."/>
            <person name="Ronning C.M."/>
            <person name="Brinkac L.M."/>
            <person name="Daugherty S.C."/>
            <person name="Davidsen T.D."/>
            <person name="Deboy R.T."/>
            <person name="Dimitrov G."/>
            <person name="Dodson R.J."/>
            <person name="Durkin A.S."/>
            <person name="Gwinn M.L."/>
            <person name="Haft D.H."/>
            <person name="Khouri H."/>
            <person name="Kolonay J.F."/>
            <person name="Madupu R."/>
            <person name="Mohammoud Y."/>
            <person name="Nelson W.C."/>
            <person name="Radune D."/>
            <person name="Romero C.M."/>
            <person name="Sarria S."/>
            <person name="Selengut J."/>
            <person name="Shamblin C."/>
            <person name="Sullivan S.A."/>
            <person name="White O."/>
            <person name="Yu Y."/>
            <person name="Zafar N."/>
            <person name="Zhou L."/>
            <person name="Fraser C.M."/>
        </authorList>
    </citation>
    <scope>NUCLEOTIDE SEQUENCE [LARGE SCALE GENOMIC DNA]</scope>
    <source>
        <strain evidence="1 2">ATCC 23344</strain>
    </source>
</reference>
<name>A0A0H2WHR0_BURMA</name>
<sequence length="36" mass="4251">MSFPQGRKFVPVGKYRAQAYPNDIARIRALRRAMRE</sequence>
<dbReference type="Proteomes" id="UP000006693">
    <property type="component" value="Chromosome 1"/>
</dbReference>
<dbReference type="AlphaFoldDB" id="A0A0H2WHR0"/>
<accession>A0A0H2WHR0</accession>
<dbReference type="EMBL" id="CP000010">
    <property type="protein sequence ID" value="AAU48742.1"/>
    <property type="molecule type" value="Genomic_DNA"/>
</dbReference>
<proteinExistence type="predicted"/>
<evidence type="ECO:0000313" key="2">
    <source>
        <dbReference type="Proteomes" id="UP000006693"/>
    </source>
</evidence>
<evidence type="ECO:0000313" key="1">
    <source>
        <dbReference type="EMBL" id="AAU48742.1"/>
    </source>
</evidence>
<dbReference type="KEGG" id="bma:BMA0280"/>
<keyword evidence="2" id="KW-1185">Reference proteome</keyword>
<dbReference type="HOGENOM" id="CLU_3355027_0_0_4"/>
<gene>
    <name evidence="1" type="ordered locus">BMA0280</name>
</gene>
<protein>
    <submittedName>
        <fullName evidence="1">Uncharacterized protein</fullName>
    </submittedName>
</protein>